<dbReference type="InterPro" id="IPR056091">
    <property type="entry name" value="DUF7674"/>
</dbReference>
<sequence length="124" mass="14225">MNVKTEEFLGVMLDFISSSKDEYEKSVEDNGEVLETVIIEDVFMPKVLKLLVEEKNVNLLKYIFDYFVEVSNCGDAHLLNTFSVTVLEMLGNDRDVLRIAQKYMGPKTIQLQIEADRCLGRIDI</sequence>
<dbReference type="EMBL" id="CP113524">
    <property type="protein sequence ID" value="WAJ24246.1"/>
    <property type="molecule type" value="Genomic_DNA"/>
</dbReference>
<accession>A0ABY7AFH5</accession>
<evidence type="ECO:0000313" key="2">
    <source>
        <dbReference type="EMBL" id="WAJ24246.1"/>
    </source>
</evidence>
<evidence type="ECO:0000259" key="1">
    <source>
        <dbReference type="Pfam" id="PF24722"/>
    </source>
</evidence>
<dbReference type="Proteomes" id="UP001163115">
    <property type="component" value="Chromosome"/>
</dbReference>
<reference evidence="2" key="1">
    <citation type="submission" date="2022-11" db="EMBL/GenBank/DDBJ databases">
        <title>Lacrimispora xylanolytica sy1, complete genome.</title>
        <authorList>
            <person name="Choi S."/>
        </authorList>
    </citation>
    <scope>NUCLEOTIDE SEQUENCE</scope>
    <source>
        <strain evidence="2">Sy1</strain>
    </source>
</reference>
<protein>
    <submittedName>
        <fullName evidence="2">Resolvase</fullName>
    </submittedName>
</protein>
<feature type="domain" description="DUF7674" evidence="1">
    <location>
        <begin position="13"/>
        <end position="114"/>
    </location>
</feature>
<organism evidence="2 3">
    <name type="scientific">Lacrimispora xylanolytica</name>
    <dbReference type="NCBI Taxonomy" id="29375"/>
    <lineage>
        <taxon>Bacteria</taxon>
        <taxon>Bacillati</taxon>
        <taxon>Bacillota</taxon>
        <taxon>Clostridia</taxon>
        <taxon>Lachnospirales</taxon>
        <taxon>Lachnospiraceae</taxon>
        <taxon>Lacrimispora</taxon>
    </lineage>
</organism>
<proteinExistence type="predicted"/>
<dbReference type="Pfam" id="PF24722">
    <property type="entry name" value="DUF7674"/>
    <property type="match status" value="1"/>
</dbReference>
<gene>
    <name evidence="2" type="ORF">OW255_01620</name>
</gene>
<dbReference type="RefSeq" id="WP_024837642.1">
    <property type="nucleotide sequence ID" value="NZ_CP113524.1"/>
</dbReference>
<evidence type="ECO:0000313" key="3">
    <source>
        <dbReference type="Proteomes" id="UP001163115"/>
    </source>
</evidence>
<name>A0ABY7AFH5_9FIRM</name>
<keyword evidence="3" id="KW-1185">Reference proteome</keyword>